<dbReference type="InterPro" id="IPR036779">
    <property type="entry name" value="LysM_dom_sf"/>
</dbReference>
<dbReference type="PROSITE" id="PS51782">
    <property type="entry name" value="LYSM"/>
    <property type="match status" value="1"/>
</dbReference>
<organism evidence="3 4">
    <name type="scientific">Paspalum notatum var. saurae</name>
    <dbReference type="NCBI Taxonomy" id="547442"/>
    <lineage>
        <taxon>Eukaryota</taxon>
        <taxon>Viridiplantae</taxon>
        <taxon>Streptophyta</taxon>
        <taxon>Embryophyta</taxon>
        <taxon>Tracheophyta</taxon>
        <taxon>Spermatophyta</taxon>
        <taxon>Magnoliopsida</taxon>
        <taxon>Liliopsida</taxon>
        <taxon>Poales</taxon>
        <taxon>Poaceae</taxon>
        <taxon>PACMAD clade</taxon>
        <taxon>Panicoideae</taxon>
        <taxon>Andropogonodae</taxon>
        <taxon>Paspaleae</taxon>
        <taxon>Paspalinae</taxon>
        <taxon>Paspalum</taxon>
    </lineage>
</organism>
<feature type="region of interest" description="Disordered" evidence="1">
    <location>
        <begin position="319"/>
        <end position="340"/>
    </location>
</feature>
<dbReference type="AlphaFoldDB" id="A0AAQ3SRH2"/>
<gene>
    <name evidence="3" type="ORF">U9M48_009527</name>
</gene>
<feature type="compositionally biased region" description="Low complexity" evidence="1">
    <location>
        <begin position="32"/>
        <end position="58"/>
    </location>
</feature>
<evidence type="ECO:0000313" key="4">
    <source>
        <dbReference type="Proteomes" id="UP001341281"/>
    </source>
</evidence>
<sequence length="379" mass="41211">MSRPHLPKDPAFPRANGSLDGGGRGLGEIEEVGAVATVAVEQSPSQSSSPSASSPATAMSSCGQYMLHRVRKLDTLAGVAIKYGVEVADIKRLNGLSTDLQMFAHKTLRIPLPGRHPPSSYQQNGSDESDDSLLTIMSCLPSQYDNTRSLRECTPRRIHDDILDSILKTPNPKVSPAMSLLQGYYGLAPPPKRDQTGEGTEMAVYRKGKSSFLDVEPWLEPPNSDPYPLQNRKTRSLTIGSSLIDGDTDENGDTEGLIRRRQKADGELLPREENGGDFLASAGKGLALRPKSTSRPDINKSQQNLFAMAEPLFGNGVQTVRKSSSTPEFQEPESNTSSSIWSASKWSINTDAFALPLPIPRFDNIPKPIAAWRNKAARD</sequence>
<feature type="domain" description="LysM" evidence="2">
    <location>
        <begin position="66"/>
        <end position="110"/>
    </location>
</feature>
<dbReference type="SUPFAM" id="SSF54106">
    <property type="entry name" value="LysM domain"/>
    <property type="match status" value="1"/>
</dbReference>
<protein>
    <recommendedName>
        <fullName evidence="2">LysM domain-containing protein</fullName>
    </recommendedName>
</protein>
<evidence type="ECO:0000256" key="1">
    <source>
        <dbReference type="SAM" id="MobiDB-lite"/>
    </source>
</evidence>
<dbReference type="EMBL" id="CP144746">
    <property type="protein sequence ID" value="WVZ59378.1"/>
    <property type="molecule type" value="Genomic_DNA"/>
</dbReference>
<dbReference type="PANTHER" id="PTHR20932:SF52">
    <property type="entry name" value="LYSM DOMAIN CONTAINING PROTEIN, EXPRESSED"/>
    <property type="match status" value="1"/>
</dbReference>
<reference evidence="3 4" key="1">
    <citation type="submission" date="2024-02" db="EMBL/GenBank/DDBJ databases">
        <title>High-quality chromosome-scale genome assembly of Pensacola bahiagrass (Paspalum notatum Flugge var. saurae).</title>
        <authorList>
            <person name="Vega J.M."/>
            <person name="Podio M."/>
            <person name="Orjuela J."/>
            <person name="Siena L.A."/>
            <person name="Pessino S.C."/>
            <person name="Combes M.C."/>
            <person name="Mariac C."/>
            <person name="Albertini E."/>
            <person name="Pupilli F."/>
            <person name="Ortiz J.P.A."/>
            <person name="Leblanc O."/>
        </authorList>
    </citation>
    <scope>NUCLEOTIDE SEQUENCE [LARGE SCALE GENOMIC DNA]</scope>
    <source>
        <strain evidence="3">R1</strain>
        <tissue evidence="3">Leaf</tissue>
    </source>
</reference>
<proteinExistence type="predicted"/>
<dbReference type="SMART" id="SM00257">
    <property type="entry name" value="LysM"/>
    <property type="match status" value="1"/>
</dbReference>
<dbReference type="InterPro" id="IPR018392">
    <property type="entry name" value="LysM"/>
</dbReference>
<accession>A0AAQ3SRH2</accession>
<evidence type="ECO:0000259" key="2">
    <source>
        <dbReference type="PROSITE" id="PS51782"/>
    </source>
</evidence>
<evidence type="ECO:0000313" key="3">
    <source>
        <dbReference type="EMBL" id="WVZ59378.1"/>
    </source>
</evidence>
<dbReference type="PANTHER" id="PTHR20932">
    <property type="entry name" value="LYSM AND PUTATIVE PEPTIDOGLYCAN-BINDING DOMAIN-CONTAINING PROTEIN"/>
    <property type="match status" value="1"/>
</dbReference>
<dbReference type="CDD" id="cd00118">
    <property type="entry name" value="LysM"/>
    <property type="match status" value="1"/>
</dbReference>
<dbReference type="InterPro" id="IPR045030">
    <property type="entry name" value="LYSM1-4"/>
</dbReference>
<dbReference type="Proteomes" id="UP001341281">
    <property type="component" value="Chromosome 02"/>
</dbReference>
<dbReference type="Gene3D" id="3.10.350.10">
    <property type="entry name" value="LysM domain"/>
    <property type="match status" value="1"/>
</dbReference>
<feature type="region of interest" description="Disordered" evidence="1">
    <location>
        <begin position="1"/>
        <end position="58"/>
    </location>
</feature>
<name>A0AAQ3SRH2_PASNO</name>
<feature type="compositionally biased region" description="Polar residues" evidence="1">
    <location>
        <begin position="319"/>
        <end position="328"/>
    </location>
</feature>
<keyword evidence="4" id="KW-1185">Reference proteome</keyword>
<dbReference type="Pfam" id="PF01476">
    <property type="entry name" value="LysM"/>
    <property type="match status" value="1"/>
</dbReference>